<protein>
    <submittedName>
        <fullName evidence="1">Uncharacterized protein</fullName>
    </submittedName>
</protein>
<organism evidence="1 2">
    <name type="scientific">Candidatus Magasanikbacteria bacterium GW2011_GWE2_42_7</name>
    <dbReference type="NCBI Taxonomy" id="1619052"/>
    <lineage>
        <taxon>Bacteria</taxon>
        <taxon>Candidatus Magasanikiibacteriota</taxon>
    </lineage>
</organism>
<comment type="caution">
    <text evidence="1">The sequence shown here is derived from an EMBL/GenBank/DDBJ whole genome shotgun (WGS) entry which is preliminary data.</text>
</comment>
<sequence length="148" mass="16680">LGQVELEKIKWIMVEFTADHLGHFLDGKGLAGARRAEDANAERPLKALLADIGVHDRLQGQHRPDFRRIGGTQMADIEHAQISEAVFPAHLFLQIVQHLKNDIHVAGRHVCPMRHRHGGTAGTIRAQMRSRALKEIWEKKTTTILLHC</sequence>
<evidence type="ECO:0000313" key="1">
    <source>
        <dbReference type="EMBL" id="KKS70799.1"/>
    </source>
</evidence>
<proteinExistence type="predicted"/>
<gene>
    <name evidence="1" type="ORF">UV42_C0043G0001</name>
</gene>
<evidence type="ECO:0000313" key="2">
    <source>
        <dbReference type="Proteomes" id="UP000033867"/>
    </source>
</evidence>
<accession>A0A0G1BC85</accession>
<feature type="non-terminal residue" evidence="1">
    <location>
        <position position="1"/>
    </location>
</feature>
<dbReference type="EMBL" id="LCEK01000043">
    <property type="protein sequence ID" value="KKS70799.1"/>
    <property type="molecule type" value="Genomic_DNA"/>
</dbReference>
<reference evidence="1 2" key="1">
    <citation type="journal article" date="2015" name="Nature">
        <title>rRNA introns, odd ribosomes, and small enigmatic genomes across a large radiation of phyla.</title>
        <authorList>
            <person name="Brown C.T."/>
            <person name="Hug L.A."/>
            <person name="Thomas B.C."/>
            <person name="Sharon I."/>
            <person name="Castelle C.J."/>
            <person name="Singh A."/>
            <person name="Wilkins M.J."/>
            <person name="Williams K.H."/>
            <person name="Banfield J.F."/>
        </authorList>
    </citation>
    <scope>NUCLEOTIDE SEQUENCE [LARGE SCALE GENOMIC DNA]</scope>
</reference>
<dbReference type="AlphaFoldDB" id="A0A0G1BC85"/>
<name>A0A0G1BC85_9BACT</name>
<dbReference type="Proteomes" id="UP000033867">
    <property type="component" value="Unassembled WGS sequence"/>
</dbReference>